<dbReference type="Gene3D" id="3.50.50.60">
    <property type="entry name" value="FAD/NAD(P)-binding domain"/>
    <property type="match status" value="1"/>
</dbReference>
<proteinExistence type="inferred from homology"/>
<organism evidence="4 5">
    <name type="scientific">Thermothelomyces thermophilus (strain ATCC 42464 / BCRC 31852 / DSM 1799)</name>
    <name type="common">Sporotrichum thermophile</name>
    <dbReference type="NCBI Taxonomy" id="573729"/>
    <lineage>
        <taxon>Eukaryota</taxon>
        <taxon>Fungi</taxon>
        <taxon>Dikarya</taxon>
        <taxon>Ascomycota</taxon>
        <taxon>Pezizomycotina</taxon>
        <taxon>Sordariomycetes</taxon>
        <taxon>Sordariomycetidae</taxon>
        <taxon>Sordariales</taxon>
        <taxon>Chaetomiaceae</taxon>
        <taxon>Thermothelomyces</taxon>
    </lineage>
</organism>
<dbReference type="PANTHER" id="PTHR13789">
    <property type="entry name" value="MONOOXYGENASE"/>
    <property type="match status" value="1"/>
</dbReference>
<name>G2QMR0_THET4</name>
<dbReference type="AlphaFoldDB" id="G2QMR0"/>
<keyword evidence="3" id="KW-0503">Monooxygenase</keyword>
<dbReference type="InParanoid" id="G2QMR0"/>
<feature type="non-terminal residue" evidence="4">
    <location>
        <position position="1"/>
    </location>
</feature>
<reference evidence="4 5" key="1">
    <citation type="journal article" date="2011" name="Nat. Biotechnol.">
        <title>Comparative genomic analysis of the thermophilic biomass-degrading fungi Myceliophthora thermophila and Thielavia terrestris.</title>
        <authorList>
            <person name="Berka R.M."/>
            <person name="Grigoriev I.V."/>
            <person name="Otillar R."/>
            <person name="Salamov A."/>
            <person name="Grimwood J."/>
            <person name="Reid I."/>
            <person name="Ishmael N."/>
            <person name="John T."/>
            <person name="Darmond C."/>
            <person name="Moisan M.-C."/>
            <person name="Henrissat B."/>
            <person name="Coutinho P.M."/>
            <person name="Lombard V."/>
            <person name="Natvig D.O."/>
            <person name="Lindquist E."/>
            <person name="Schmutz J."/>
            <person name="Lucas S."/>
            <person name="Harris P."/>
            <person name="Powlowski J."/>
            <person name="Bellemare A."/>
            <person name="Taylor D."/>
            <person name="Butler G."/>
            <person name="de Vries R.P."/>
            <person name="Allijn I.E."/>
            <person name="van den Brink J."/>
            <person name="Ushinsky S."/>
            <person name="Storms R."/>
            <person name="Powell A.J."/>
            <person name="Paulsen I.T."/>
            <person name="Elbourne L.D.H."/>
            <person name="Baker S.E."/>
            <person name="Magnuson J."/>
            <person name="LaBoissiere S."/>
            <person name="Clutterbuck A.J."/>
            <person name="Martinez D."/>
            <person name="Wogulis M."/>
            <person name="de Leon A.L."/>
            <person name="Rey M.W."/>
            <person name="Tsang A."/>
        </authorList>
    </citation>
    <scope>NUCLEOTIDE SEQUENCE [LARGE SCALE GENOMIC DNA]</scope>
    <source>
        <strain evidence="5">ATCC 42464 / BCRC 31852 / DSM 1799</strain>
    </source>
</reference>
<evidence type="ECO:0008006" key="6">
    <source>
        <dbReference type="Google" id="ProtNLM"/>
    </source>
</evidence>
<dbReference type="KEGG" id="mtm:MYCTH_2046354"/>
<dbReference type="InterPro" id="IPR036188">
    <property type="entry name" value="FAD/NAD-bd_sf"/>
</dbReference>
<dbReference type="InterPro" id="IPR050493">
    <property type="entry name" value="FAD-dep_Monooxygenase_BioMet"/>
</dbReference>
<dbReference type="SUPFAM" id="SSF51905">
    <property type="entry name" value="FAD/NAD(P)-binding domain"/>
    <property type="match status" value="1"/>
</dbReference>
<evidence type="ECO:0000313" key="4">
    <source>
        <dbReference type="EMBL" id="AEO61240.1"/>
    </source>
</evidence>
<evidence type="ECO:0000256" key="2">
    <source>
        <dbReference type="ARBA" id="ARBA00023002"/>
    </source>
</evidence>
<gene>
    <name evidence="4" type="ORF">MYCTH_2046354</name>
</gene>
<accession>G2QMR0</accession>
<dbReference type="PANTHER" id="PTHR13789:SF215">
    <property type="entry name" value="FAD-BINDING DOMAIN-CONTAINING PROTEIN-RELATED"/>
    <property type="match status" value="1"/>
</dbReference>
<dbReference type="RefSeq" id="XP_003666485.1">
    <property type="nucleotide sequence ID" value="XM_003666437.1"/>
</dbReference>
<keyword evidence="2" id="KW-0560">Oxidoreductase</keyword>
<dbReference type="OrthoDB" id="9993796at2759"/>
<evidence type="ECO:0000256" key="3">
    <source>
        <dbReference type="ARBA" id="ARBA00023033"/>
    </source>
</evidence>
<dbReference type="STRING" id="573729.G2QMR0"/>
<dbReference type="GO" id="GO:0004497">
    <property type="term" value="F:monooxygenase activity"/>
    <property type="evidence" value="ECO:0007669"/>
    <property type="project" value="UniProtKB-KW"/>
</dbReference>
<comment type="similarity">
    <text evidence="1">Belongs to the paxM FAD-dependent monooxygenase family.</text>
</comment>
<dbReference type="GeneID" id="11506389"/>
<sequence>RAGWDVEVFERSQFKNEVGAAITMTPNAALVLSRWGFDMEKAMAMPNRSLVIRSATDPSVTLQRQDFADGDGVLKNGVWLFHRVDLHSELRNLATAPPTDVIPAAPAQIKLGYKVEGLDCESGVIRLANGQTIHKDLIVVADGAHASV</sequence>
<evidence type="ECO:0000313" key="5">
    <source>
        <dbReference type="Proteomes" id="UP000007322"/>
    </source>
</evidence>
<feature type="non-terminal residue" evidence="4">
    <location>
        <position position="148"/>
    </location>
</feature>
<dbReference type="VEuPathDB" id="FungiDB:MYCTH_2046354"/>
<dbReference type="Proteomes" id="UP000007322">
    <property type="component" value="Chromosome 6"/>
</dbReference>
<dbReference type="EMBL" id="CP003007">
    <property type="protein sequence ID" value="AEO61240.1"/>
    <property type="molecule type" value="Genomic_DNA"/>
</dbReference>
<dbReference type="OMA" id="DYICERV"/>
<keyword evidence="5" id="KW-1185">Reference proteome</keyword>
<dbReference type="HOGENOM" id="CLU_1763299_0_0_1"/>
<protein>
    <recommendedName>
        <fullName evidence="6">FAD-binding domain-containing protein</fullName>
    </recommendedName>
</protein>
<evidence type="ECO:0000256" key="1">
    <source>
        <dbReference type="ARBA" id="ARBA00007992"/>
    </source>
</evidence>